<keyword evidence="3" id="KW-1185">Reference proteome</keyword>
<name>A0A1V6QLW0_9EURO</name>
<gene>
    <name evidence="2" type="ORF">PENANT_c002G02046</name>
</gene>
<feature type="region of interest" description="Disordered" evidence="1">
    <location>
        <begin position="1"/>
        <end position="23"/>
    </location>
</feature>
<reference evidence="3" key="1">
    <citation type="journal article" date="2017" name="Nat. Microbiol.">
        <title>Global analysis of biosynthetic gene clusters reveals vast potential of secondary metabolite production in Penicillium species.</title>
        <authorList>
            <person name="Nielsen J.C."/>
            <person name="Grijseels S."/>
            <person name="Prigent S."/>
            <person name="Ji B."/>
            <person name="Dainat J."/>
            <person name="Nielsen K.F."/>
            <person name="Frisvad J.C."/>
            <person name="Workman M."/>
            <person name="Nielsen J."/>
        </authorList>
    </citation>
    <scope>NUCLEOTIDE SEQUENCE [LARGE SCALE GENOMIC DNA]</scope>
    <source>
        <strain evidence="3">IBT 31811</strain>
    </source>
</reference>
<comment type="caution">
    <text evidence="2">The sequence shown here is derived from an EMBL/GenBank/DDBJ whole genome shotgun (WGS) entry which is preliminary data.</text>
</comment>
<evidence type="ECO:0000313" key="3">
    <source>
        <dbReference type="Proteomes" id="UP000191672"/>
    </source>
</evidence>
<feature type="compositionally biased region" description="Polar residues" evidence="1">
    <location>
        <begin position="11"/>
        <end position="23"/>
    </location>
</feature>
<sequence length="89" mass="9776">MTDAKPDALNTKMTHPDQWSLSPVDTKYSGGSVGLPGVPASCWDGKAAKYPQVKVSKSVLAVLYRIRAHGKQVQYKLMQDYAGQIWPGR</sequence>
<proteinExistence type="predicted"/>
<accession>A0A1V6QLW0</accession>
<evidence type="ECO:0000313" key="2">
    <source>
        <dbReference type="EMBL" id="OQD89906.1"/>
    </source>
</evidence>
<protein>
    <submittedName>
        <fullName evidence="2">Uncharacterized protein</fullName>
    </submittedName>
</protein>
<organism evidence="2 3">
    <name type="scientific">Penicillium antarcticum</name>
    <dbReference type="NCBI Taxonomy" id="416450"/>
    <lineage>
        <taxon>Eukaryota</taxon>
        <taxon>Fungi</taxon>
        <taxon>Dikarya</taxon>
        <taxon>Ascomycota</taxon>
        <taxon>Pezizomycotina</taxon>
        <taxon>Eurotiomycetes</taxon>
        <taxon>Eurotiomycetidae</taxon>
        <taxon>Eurotiales</taxon>
        <taxon>Aspergillaceae</taxon>
        <taxon>Penicillium</taxon>
    </lineage>
</organism>
<evidence type="ECO:0000256" key="1">
    <source>
        <dbReference type="SAM" id="MobiDB-lite"/>
    </source>
</evidence>
<dbReference type="AlphaFoldDB" id="A0A1V6QLW0"/>
<dbReference type="EMBL" id="MDYN01000002">
    <property type="protein sequence ID" value="OQD89906.1"/>
    <property type="molecule type" value="Genomic_DNA"/>
</dbReference>
<dbReference type="Proteomes" id="UP000191672">
    <property type="component" value="Unassembled WGS sequence"/>
</dbReference>